<proteinExistence type="inferred from homology"/>
<evidence type="ECO:0000313" key="4">
    <source>
        <dbReference type="EMBL" id="GAA2637357.1"/>
    </source>
</evidence>
<dbReference type="EMBL" id="BAAARJ010000029">
    <property type="protein sequence ID" value="GAA2637357.1"/>
    <property type="molecule type" value="Genomic_DNA"/>
</dbReference>
<dbReference type="RefSeq" id="WP_344570442.1">
    <property type="nucleotide sequence ID" value="NZ_BAAARJ010000029.1"/>
</dbReference>
<feature type="domain" description="Thioesterase TesA-like" evidence="3">
    <location>
        <begin position="26"/>
        <end position="249"/>
    </location>
</feature>
<evidence type="ECO:0000256" key="1">
    <source>
        <dbReference type="ARBA" id="ARBA00007169"/>
    </source>
</evidence>
<evidence type="ECO:0000313" key="5">
    <source>
        <dbReference type="Proteomes" id="UP001501447"/>
    </source>
</evidence>
<reference evidence="4 5" key="1">
    <citation type="journal article" date="2019" name="Int. J. Syst. Evol. Microbiol.">
        <title>The Global Catalogue of Microorganisms (GCM) 10K type strain sequencing project: providing services to taxonomists for standard genome sequencing and annotation.</title>
        <authorList>
            <consortium name="The Broad Institute Genomics Platform"/>
            <consortium name="The Broad Institute Genome Sequencing Center for Infectious Disease"/>
            <person name="Wu L."/>
            <person name="Ma J."/>
        </authorList>
    </citation>
    <scope>NUCLEOTIDE SEQUENCE [LARGE SCALE GENOMIC DNA]</scope>
    <source>
        <strain evidence="4 5">JCM 16373</strain>
    </source>
</reference>
<name>A0ABN3QXD8_9ACTN</name>
<sequence length="263" mass="28889">MTVSAEERDRWVRRFRVCPESHVRLVCFPHAGGSASYYFPMAQGLAPGVEVLAVQYPGRQDRRQEPHIPTISELADRVHEALGGWTDRPYAFFGHSMGAVLAYEVAGRCERQGGAPAPVWLFASGRSAPSRGVRGDVHRRDDEGILAELLRVGGTDRRLLDDEELKAAVLTATRNDYRAIETYTHTPGTALSCPVTALVGDADPKVGTDDADAWREHTTGPFALRVLPGGHFYLSEQWPEVTATVTAALRQTFPAWEFEGSSS</sequence>
<dbReference type="Proteomes" id="UP001501447">
    <property type="component" value="Unassembled WGS sequence"/>
</dbReference>
<dbReference type="PANTHER" id="PTHR11487:SF0">
    <property type="entry name" value="S-ACYL FATTY ACID SYNTHASE THIOESTERASE, MEDIUM CHAIN"/>
    <property type="match status" value="1"/>
</dbReference>
<dbReference type="PANTHER" id="PTHR11487">
    <property type="entry name" value="THIOESTERASE"/>
    <property type="match status" value="1"/>
</dbReference>
<dbReference type="InterPro" id="IPR020802">
    <property type="entry name" value="TesA-like"/>
</dbReference>
<dbReference type="Gene3D" id="3.40.50.1820">
    <property type="entry name" value="alpha/beta hydrolase"/>
    <property type="match status" value="1"/>
</dbReference>
<accession>A0ABN3QXD8</accession>
<dbReference type="InterPro" id="IPR001031">
    <property type="entry name" value="Thioesterase"/>
</dbReference>
<evidence type="ECO:0000259" key="3">
    <source>
        <dbReference type="SMART" id="SM00824"/>
    </source>
</evidence>
<dbReference type="GO" id="GO:0016787">
    <property type="term" value="F:hydrolase activity"/>
    <property type="evidence" value="ECO:0007669"/>
    <property type="project" value="UniProtKB-KW"/>
</dbReference>
<dbReference type="InterPro" id="IPR012223">
    <property type="entry name" value="TEII"/>
</dbReference>
<dbReference type="Pfam" id="PF00975">
    <property type="entry name" value="Thioesterase"/>
    <property type="match status" value="1"/>
</dbReference>
<evidence type="ECO:0000256" key="2">
    <source>
        <dbReference type="ARBA" id="ARBA00022801"/>
    </source>
</evidence>
<keyword evidence="2 4" id="KW-0378">Hydrolase</keyword>
<gene>
    <name evidence="4" type="ORF">GCM10009863_62580</name>
</gene>
<dbReference type="InterPro" id="IPR029058">
    <property type="entry name" value="AB_hydrolase_fold"/>
</dbReference>
<protein>
    <submittedName>
        <fullName evidence="4">Alpha/beta fold hydrolase</fullName>
    </submittedName>
</protein>
<dbReference type="SMART" id="SM00824">
    <property type="entry name" value="PKS_TE"/>
    <property type="match status" value="1"/>
</dbReference>
<comment type="similarity">
    <text evidence="1">Belongs to the thioesterase family.</text>
</comment>
<comment type="caution">
    <text evidence="4">The sequence shown here is derived from an EMBL/GenBank/DDBJ whole genome shotgun (WGS) entry which is preliminary data.</text>
</comment>
<organism evidence="4 5">
    <name type="scientific">Streptomyces axinellae</name>
    <dbReference type="NCBI Taxonomy" id="552788"/>
    <lineage>
        <taxon>Bacteria</taxon>
        <taxon>Bacillati</taxon>
        <taxon>Actinomycetota</taxon>
        <taxon>Actinomycetes</taxon>
        <taxon>Kitasatosporales</taxon>
        <taxon>Streptomycetaceae</taxon>
        <taxon>Streptomyces</taxon>
    </lineage>
</organism>
<dbReference type="SUPFAM" id="SSF53474">
    <property type="entry name" value="alpha/beta-Hydrolases"/>
    <property type="match status" value="1"/>
</dbReference>
<keyword evidence="5" id="KW-1185">Reference proteome</keyword>